<dbReference type="NCBIfam" id="NF033445">
    <property type="entry name" value="BREX_PglZ_4"/>
    <property type="match status" value="1"/>
</dbReference>
<comment type="caution">
    <text evidence="4">The sequence shown here is derived from an EMBL/GenBank/DDBJ whole genome shotgun (WGS) entry which is preliminary data.</text>
</comment>
<reference evidence="4 5" key="1">
    <citation type="submission" date="2023-10" db="EMBL/GenBank/DDBJ databases">
        <title>A novel Glycoside Hydrolase 43-Like Enzyme from Clostrdium boliviensis is an Endo-xylanase, and a Candidate for Xylooligosaccharides Production from Different Xylan Substrates.</title>
        <authorList>
            <person name="Alvarez M.T."/>
            <person name="Rocabado-Villegas L.R."/>
            <person name="Salas-Veizaga D.M."/>
            <person name="Linares-Pasten J.A."/>
            <person name="Gudmundsdottir E.E."/>
            <person name="Hreggvidsson G.O."/>
            <person name="Adlercreutz P."/>
            <person name="Nordberg Karlsson E."/>
        </authorList>
    </citation>
    <scope>NUCLEOTIDE SEQUENCE [LARGE SCALE GENOMIC DNA]</scope>
    <source>
        <strain evidence="4 5">E-1</strain>
    </source>
</reference>
<evidence type="ECO:0000259" key="3">
    <source>
        <dbReference type="Pfam" id="PF25264"/>
    </source>
</evidence>
<organism evidence="4 5">
    <name type="scientific">Clostridium boliviensis</name>
    <dbReference type="NCBI Taxonomy" id="318465"/>
    <lineage>
        <taxon>Bacteria</taxon>
        <taxon>Bacillati</taxon>
        <taxon>Bacillota</taxon>
        <taxon>Clostridia</taxon>
        <taxon>Eubacteriales</taxon>
        <taxon>Clostridiaceae</taxon>
        <taxon>Clostridium</taxon>
    </lineage>
</organism>
<dbReference type="Pfam" id="PF25264">
    <property type="entry name" value="DUF7864"/>
    <property type="match status" value="1"/>
</dbReference>
<name>A0ABU4GHS7_9CLOT</name>
<evidence type="ECO:0000259" key="2">
    <source>
        <dbReference type="Pfam" id="PF25263"/>
    </source>
</evidence>
<dbReference type="InterPro" id="IPR057185">
    <property type="entry name" value="DUF7863"/>
</dbReference>
<gene>
    <name evidence="4" type="primary">pglZ</name>
    <name evidence="4" type="ORF">RZO55_03110</name>
</gene>
<evidence type="ECO:0000259" key="1">
    <source>
        <dbReference type="Pfam" id="PF25262"/>
    </source>
</evidence>
<evidence type="ECO:0000313" key="5">
    <source>
        <dbReference type="Proteomes" id="UP001276854"/>
    </source>
</evidence>
<feature type="domain" description="DUF7863" evidence="2">
    <location>
        <begin position="217"/>
        <end position="387"/>
    </location>
</feature>
<protein>
    <submittedName>
        <fullName evidence="4">BREX-4 system phosphatase PglZ</fullName>
    </submittedName>
</protein>
<dbReference type="RefSeq" id="WP_318062831.1">
    <property type="nucleotide sequence ID" value="NZ_JAWONS010000090.1"/>
</dbReference>
<dbReference type="Proteomes" id="UP001276854">
    <property type="component" value="Unassembled WGS sequence"/>
</dbReference>
<feature type="domain" description="DUF7862" evidence="1">
    <location>
        <begin position="684"/>
        <end position="768"/>
    </location>
</feature>
<dbReference type="InterPro" id="IPR057184">
    <property type="entry name" value="DUF7862"/>
</dbReference>
<dbReference type="Pfam" id="PF25263">
    <property type="entry name" value="DUF7863"/>
    <property type="match status" value="1"/>
</dbReference>
<dbReference type="InterPro" id="IPR057186">
    <property type="entry name" value="DUF7864"/>
</dbReference>
<feature type="domain" description="DUF7864" evidence="3">
    <location>
        <begin position="9"/>
        <end position="184"/>
    </location>
</feature>
<dbReference type="Pfam" id="PF25262">
    <property type="entry name" value="DUF7862"/>
    <property type="match status" value="1"/>
</dbReference>
<accession>A0ABU4GHS7</accession>
<keyword evidence="5" id="KW-1185">Reference proteome</keyword>
<dbReference type="EMBL" id="JAWONS010000090">
    <property type="protein sequence ID" value="MDW2796567.1"/>
    <property type="molecule type" value="Genomic_DNA"/>
</dbReference>
<evidence type="ECO:0000313" key="4">
    <source>
        <dbReference type="EMBL" id="MDW2796567.1"/>
    </source>
</evidence>
<sequence length="780" mass="89813">MNCKDIHYCFSEINSYCAGKPTGRALIVNSENYTLYQDIRSQLEADRSKSCIYISQKSSKNGLPDVDLILNDVVDDGCFALLGLSQAIMLRGADYVNQMMGTLLEMPVRGHTIILLDHCAQYLTKYFSIHPDISKRVLLVESTISVLPRIHLASRKEDCIGYLPLNCMQRLFRYFELLTDAQIEAHPEVAVVTEYRPSLFRNALYSVTMCDGIYEGLQKKYPEIAAGTKYEYGTDEQWSYLAEELGKYSSMSAIAQEAFGTSVSLISFLGDVIDEENENKRWFHWLAMKLLGVKGNLYLEMVLQNSESVDDFEEHIYLDLLAISCADKVFRQCYSERRRLIDVLPENPMLIDRYCDKVGVHQRKAVYYLTDLSDKEQLAFMECLATYSYTIQEILNITSVSFPALNLYLQRFTFNVTNTKLPDAEIDLREVLTDYFQQYKYQKMINKISSSFMQQVEEFANSRPYNKLQPRSAIISKMNKENAQLYFFDALGVEYLAYIQARCEHYGLFTEISIAHCEIPSITEKNKEFLHYFTSSVYDIKELDEMKHHSQVIDYEQCKLPVHLFQELQIIDSELKKIQARLKQGYFEQAIIVSDHGASRLAVIHEQENEKLELAEKGKHSGRCCPSAVDPKIPYASYWDGYSILANYDRFKGGRKANVEVHGGASLEEVIVPIIVLTKKPADIDICFVDPVIVLKGKEPASIMIYSNIPLKEPILIVNEKPYYGEFCEDSKHVKFIMPELKRTKDWSADFFDGEKKLATDLEFHVQKNTQEQTLFKKPF</sequence>
<proteinExistence type="predicted"/>